<feature type="binding site" evidence="6">
    <location>
        <position position="475"/>
    </location>
    <ligand>
        <name>ATP</name>
        <dbReference type="ChEBI" id="CHEBI:30616"/>
    </ligand>
</feature>
<gene>
    <name evidence="6" type="primary">top6B</name>
    <name evidence="8" type="ORF">KMZ29_20595</name>
</gene>
<feature type="binding site" evidence="6">
    <location>
        <begin position="108"/>
        <end position="109"/>
    </location>
    <ligand>
        <name>ATP</name>
        <dbReference type="ChEBI" id="CHEBI:30616"/>
    </ligand>
</feature>
<dbReference type="Gene3D" id="1.10.8.50">
    <property type="match status" value="1"/>
</dbReference>
<feature type="binding site" evidence="6">
    <location>
        <position position="87"/>
    </location>
    <ligand>
        <name>ATP</name>
        <dbReference type="ChEBI" id="CHEBI:30616"/>
    </ligand>
</feature>
<feature type="domain" description="Histidine kinase/HSP90-like ATPase" evidence="7">
    <location>
        <begin position="41"/>
        <end position="162"/>
    </location>
</feature>
<name>A0A975NCM5_9BRAD</name>
<dbReference type="InterPro" id="IPR036890">
    <property type="entry name" value="HATPase_C_sf"/>
</dbReference>
<dbReference type="GO" id="GO:0005524">
    <property type="term" value="F:ATP binding"/>
    <property type="evidence" value="ECO:0007669"/>
    <property type="project" value="UniProtKB-UniRule"/>
</dbReference>
<evidence type="ECO:0000256" key="4">
    <source>
        <dbReference type="ARBA" id="ARBA00023125"/>
    </source>
</evidence>
<proteinExistence type="inferred from homology"/>
<accession>A0A975NCM5</accession>
<dbReference type="Proteomes" id="UP000680839">
    <property type="component" value="Chromosome"/>
</dbReference>
<dbReference type="InterPro" id="IPR015320">
    <property type="entry name" value="TopoVI_B_transducer"/>
</dbReference>
<dbReference type="SUPFAM" id="SSF54211">
    <property type="entry name" value="Ribosomal protein S5 domain 2-like"/>
    <property type="match status" value="2"/>
</dbReference>
<comment type="subunit">
    <text evidence="6">Homodimer. Heterotetramer of two Top6A and two Top6B chains.</text>
</comment>
<dbReference type="Pfam" id="PF09239">
    <property type="entry name" value="Topo-VIb_trans"/>
    <property type="match status" value="1"/>
</dbReference>
<evidence type="ECO:0000256" key="3">
    <source>
        <dbReference type="ARBA" id="ARBA00023029"/>
    </source>
</evidence>
<comment type="similarity">
    <text evidence="6">Belongs to the TOP6B family.</text>
</comment>
<dbReference type="NCBIfam" id="NF003218">
    <property type="entry name" value="PRK04184.1"/>
    <property type="match status" value="1"/>
</dbReference>
<dbReference type="CDD" id="cd00823">
    <property type="entry name" value="TopoIIB_Trans"/>
    <property type="match status" value="1"/>
</dbReference>
<dbReference type="InterPro" id="IPR005734">
    <property type="entry name" value="TopoVI_B"/>
</dbReference>
<evidence type="ECO:0000256" key="5">
    <source>
        <dbReference type="ARBA" id="ARBA00023235"/>
    </source>
</evidence>
<comment type="function">
    <text evidence="6">Relaxes both positive and negative superturns and exhibits a strong decatenase activity.</text>
</comment>
<dbReference type="GO" id="GO:0006265">
    <property type="term" value="P:DNA topological change"/>
    <property type="evidence" value="ECO:0007669"/>
    <property type="project" value="UniProtKB-UniRule"/>
</dbReference>
<reference evidence="8" key="1">
    <citation type="submission" date="2021-06" db="EMBL/GenBank/DDBJ databases">
        <title>Bradyrhizobium sp. S2-20-1 Genome sequencing.</title>
        <authorList>
            <person name="Jin L."/>
        </authorList>
    </citation>
    <scope>NUCLEOTIDE SEQUENCE</scope>
    <source>
        <strain evidence="8">S2-20-1</strain>
    </source>
</reference>
<dbReference type="Gene3D" id="3.30.230.10">
    <property type="match status" value="1"/>
</dbReference>
<keyword evidence="5 6" id="KW-0413">Isomerase</keyword>
<dbReference type="InterPro" id="IPR014721">
    <property type="entry name" value="Ribsml_uS5_D2-typ_fold_subgr"/>
</dbReference>
<dbReference type="InterPro" id="IPR003594">
    <property type="entry name" value="HATPase_dom"/>
</dbReference>
<dbReference type="Gene3D" id="3.30.565.10">
    <property type="entry name" value="Histidine kinase-like ATPase, C-terminal domain"/>
    <property type="match status" value="1"/>
</dbReference>
<keyword evidence="2 6" id="KW-0067">ATP-binding</keyword>
<evidence type="ECO:0000256" key="1">
    <source>
        <dbReference type="ARBA" id="ARBA00022741"/>
    </source>
</evidence>
<evidence type="ECO:0000259" key="7">
    <source>
        <dbReference type="SMART" id="SM00387"/>
    </source>
</evidence>
<dbReference type="EMBL" id="CP076134">
    <property type="protein sequence ID" value="QWG12101.1"/>
    <property type="molecule type" value="Genomic_DNA"/>
</dbReference>
<dbReference type="AlphaFoldDB" id="A0A975NCM5"/>
<comment type="caution">
    <text evidence="6">Lacks conserved residue(s) required for the propagation of feature annotation.</text>
</comment>
<dbReference type="PANTHER" id="PTHR48444:SF1">
    <property type="entry name" value="DNA TOPOISOMERASE 6 SUBUNIT B"/>
    <property type="match status" value="1"/>
</dbReference>
<comment type="catalytic activity">
    <reaction evidence="6">
        <text>ATP-dependent breakage, passage and rejoining of double-stranded DNA.</text>
        <dbReference type="EC" id="5.6.2.2"/>
    </reaction>
</comment>
<organism evidence="8 9">
    <name type="scientific">Bradyrhizobium sediminis</name>
    <dbReference type="NCBI Taxonomy" id="2840469"/>
    <lineage>
        <taxon>Bacteria</taxon>
        <taxon>Pseudomonadati</taxon>
        <taxon>Pseudomonadota</taxon>
        <taxon>Alphaproteobacteria</taxon>
        <taxon>Hyphomicrobiales</taxon>
        <taxon>Nitrobacteraceae</taxon>
        <taxon>Bradyrhizobium</taxon>
    </lineage>
</organism>
<evidence type="ECO:0000313" key="9">
    <source>
        <dbReference type="Proteomes" id="UP000680839"/>
    </source>
</evidence>
<dbReference type="NCBIfam" id="TIGR01052">
    <property type="entry name" value="top6b"/>
    <property type="match status" value="1"/>
</dbReference>
<feature type="binding site" evidence="6">
    <location>
        <position position="56"/>
    </location>
    <ligand>
        <name>ATP</name>
        <dbReference type="ChEBI" id="CHEBI:30616"/>
    </ligand>
</feature>
<sequence length="563" mass="63415">MHLVSDRHSPPATALEMAGRQREISVSEFFLKNRHLLGFDTPAKALVTAVKEAVDNALDACEEAGILPDISVQVSDRYGKSRVIVEDNGPGIVESQIARIFGKLLYGSKFHKLSQSRGQQGMGISAAGMYGQLTIGKPLHIISRIKGDKLASEMYVSIDTAKNQPDIHKKKRLKWDRPHGTRVEMEMEGHYQKGAHSIEVYLKQTAIANPHLAIIYKDPHGEELRFARTTRKLPPRPVEIKPHPYGIELGRLIQMLSNSKSRTLLRFLEDEFSRVGKKTALNIIELARQHSDRKLSNRSHPKHIAHAQATALHKAIQKTRILAPRTDCIVPIGEKQLLDGLHKELEADFFTVTTRPAAAYRGNPFQVEVAIAYGRPGGAGVEVDESGHMRKKEAQETRASEHLIAQKDEPVRLLRFANRVPLLYQQASCAITKAVIQTNWRGYGLHQPKGALPIAPMAVLVHVASVWVPYTSESKEAIEPYPEILREIKLGLQECARKLAHYLHHEQQLHQEYDRRTYIEKYLPHIGVALQDILALSNNERDSTLKKLDDVLHESRTMQRPEP</sequence>
<dbReference type="PIRSF" id="PIRSF006553">
    <property type="entry name" value="TopoVI_B"/>
    <property type="match status" value="1"/>
</dbReference>
<protein>
    <recommendedName>
        <fullName evidence="6">Type 2 DNA topoisomerase 6 subunit B</fullName>
        <ecNumber evidence="6">5.6.2.2</ecNumber>
    </recommendedName>
    <alternativeName>
        <fullName evidence="6">Type II DNA topoisomerase VI subunit B</fullName>
        <shortName evidence="6">TopoVI-B</shortName>
    </alternativeName>
</protein>
<dbReference type="Pfam" id="PF13589">
    <property type="entry name" value="HATPase_c_3"/>
    <property type="match status" value="1"/>
</dbReference>
<dbReference type="PANTHER" id="PTHR48444">
    <property type="entry name" value="DNA TOPOISOMERASE 6 SUBUNIT B"/>
    <property type="match status" value="1"/>
</dbReference>
<keyword evidence="3 6" id="KW-0799">Topoisomerase</keyword>
<dbReference type="InterPro" id="IPR020568">
    <property type="entry name" value="Ribosomal_Su5_D2-typ_SF"/>
</dbReference>
<dbReference type="GO" id="GO:0003918">
    <property type="term" value="F:DNA topoisomerase type II (double strand cut, ATP-hydrolyzing) activity"/>
    <property type="evidence" value="ECO:0007669"/>
    <property type="project" value="UniProtKB-UniRule"/>
</dbReference>
<evidence type="ECO:0000313" key="8">
    <source>
        <dbReference type="EMBL" id="QWG12101.1"/>
    </source>
</evidence>
<dbReference type="RefSeq" id="WP_215620944.1">
    <property type="nucleotide sequence ID" value="NZ_CP076134.1"/>
</dbReference>
<dbReference type="SUPFAM" id="SSF55874">
    <property type="entry name" value="ATPase domain of HSP90 chaperone/DNA topoisomerase II/histidine kinase"/>
    <property type="match status" value="1"/>
</dbReference>
<dbReference type="EC" id="5.6.2.2" evidence="6"/>
<keyword evidence="1 6" id="KW-0547">Nucleotide-binding</keyword>
<evidence type="ECO:0000256" key="2">
    <source>
        <dbReference type="ARBA" id="ARBA00022840"/>
    </source>
</evidence>
<dbReference type="SMART" id="SM00387">
    <property type="entry name" value="HATPase_c"/>
    <property type="match status" value="1"/>
</dbReference>
<dbReference type="GO" id="GO:0003677">
    <property type="term" value="F:DNA binding"/>
    <property type="evidence" value="ECO:0007669"/>
    <property type="project" value="UniProtKB-UniRule"/>
</dbReference>
<dbReference type="HAMAP" id="MF_00322">
    <property type="entry name" value="Top6B"/>
    <property type="match status" value="1"/>
</dbReference>
<keyword evidence="4 6" id="KW-0238">DNA-binding</keyword>
<evidence type="ECO:0000256" key="6">
    <source>
        <dbReference type="HAMAP-Rule" id="MF_00322"/>
    </source>
</evidence>
<dbReference type="GO" id="GO:0006260">
    <property type="term" value="P:DNA replication"/>
    <property type="evidence" value="ECO:0007669"/>
    <property type="project" value="UniProtKB-UniRule"/>
</dbReference>